<protein>
    <recommendedName>
        <fullName evidence="3">Secreted protein</fullName>
    </recommendedName>
</protein>
<dbReference type="AlphaFoldDB" id="A0A7S0ASH7"/>
<sequence length="185" mass="19742">MVVGIEQGIIYASPSCRAMGALPCLVATLALCMAGVDGRVGAKGFFSVYTDIFEERECSCSCCIRELRRPNEINGNAKYKCSMPPVNDKRVELHGCTSTCTVVNDAIFHTSGTLETNRFCFYHCQPRVGGTASAVRAAIASQQTSALYNGGSLVDTECMSVLPSMLDQAVLGDHNGRDAEAPLST</sequence>
<dbReference type="EMBL" id="HBEG01034782">
    <property type="protein sequence ID" value="CAD8373210.1"/>
    <property type="molecule type" value="Transcribed_RNA"/>
</dbReference>
<feature type="chain" id="PRO_5030725232" description="Secreted protein" evidence="1">
    <location>
        <begin position="39"/>
        <end position="185"/>
    </location>
</feature>
<evidence type="ECO:0000256" key="1">
    <source>
        <dbReference type="SAM" id="SignalP"/>
    </source>
</evidence>
<keyword evidence="1" id="KW-0732">Signal</keyword>
<feature type="signal peptide" evidence="1">
    <location>
        <begin position="1"/>
        <end position="38"/>
    </location>
</feature>
<accession>A0A7S0ASH7</accession>
<name>A0A7S0ASH7_9DINO</name>
<proteinExistence type="predicted"/>
<reference evidence="2" key="1">
    <citation type="submission" date="2021-01" db="EMBL/GenBank/DDBJ databases">
        <authorList>
            <person name="Corre E."/>
            <person name="Pelletier E."/>
            <person name="Niang G."/>
            <person name="Scheremetjew M."/>
            <person name="Finn R."/>
            <person name="Kale V."/>
            <person name="Holt S."/>
            <person name="Cochrane G."/>
            <person name="Meng A."/>
            <person name="Brown T."/>
            <person name="Cohen L."/>
        </authorList>
    </citation>
    <scope>NUCLEOTIDE SEQUENCE</scope>
    <source>
        <strain evidence="2">Pbaha01</strain>
    </source>
</reference>
<gene>
    <name evidence="2" type="ORF">PBAH0796_LOCUS21249</name>
</gene>
<organism evidence="2">
    <name type="scientific">Pyrodinium bahamense</name>
    <dbReference type="NCBI Taxonomy" id="73915"/>
    <lineage>
        <taxon>Eukaryota</taxon>
        <taxon>Sar</taxon>
        <taxon>Alveolata</taxon>
        <taxon>Dinophyceae</taxon>
        <taxon>Gonyaulacales</taxon>
        <taxon>Pyrocystaceae</taxon>
        <taxon>Pyrodinium</taxon>
    </lineage>
</organism>
<evidence type="ECO:0008006" key="3">
    <source>
        <dbReference type="Google" id="ProtNLM"/>
    </source>
</evidence>
<evidence type="ECO:0000313" key="2">
    <source>
        <dbReference type="EMBL" id="CAD8373210.1"/>
    </source>
</evidence>